<name>I3SLS7_MEDTR</name>
<dbReference type="EMBL" id="BT141425">
    <property type="protein sequence ID" value="AFK41219.1"/>
    <property type="molecule type" value="mRNA"/>
</dbReference>
<proteinExistence type="evidence at transcript level"/>
<organism evidence="1">
    <name type="scientific">Medicago truncatula</name>
    <name type="common">Barrel medic</name>
    <name type="synonym">Medicago tribuloides</name>
    <dbReference type="NCBI Taxonomy" id="3880"/>
    <lineage>
        <taxon>Eukaryota</taxon>
        <taxon>Viridiplantae</taxon>
        <taxon>Streptophyta</taxon>
        <taxon>Embryophyta</taxon>
        <taxon>Tracheophyta</taxon>
        <taxon>Spermatophyta</taxon>
        <taxon>Magnoliopsida</taxon>
        <taxon>eudicotyledons</taxon>
        <taxon>Gunneridae</taxon>
        <taxon>Pentapetalae</taxon>
        <taxon>rosids</taxon>
        <taxon>fabids</taxon>
        <taxon>Fabales</taxon>
        <taxon>Fabaceae</taxon>
        <taxon>Papilionoideae</taxon>
        <taxon>50 kb inversion clade</taxon>
        <taxon>NPAAA clade</taxon>
        <taxon>Hologalegina</taxon>
        <taxon>IRL clade</taxon>
        <taxon>Trifolieae</taxon>
        <taxon>Medicago</taxon>
    </lineage>
</organism>
<evidence type="ECO:0000313" key="1">
    <source>
        <dbReference type="EMBL" id="AFK41219.1"/>
    </source>
</evidence>
<accession>I3SLS7</accession>
<sequence length="41" mass="5002">MVVQITLKDFDLYIFFYNVDATNFWLNAFQFGQLLWMHPIT</sequence>
<reference evidence="1" key="1">
    <citation type="submission" date="2012-05" db="EMBL/GenBank/DDBJ databases">
        <authorList>
            <person name="Krishnakumar V."/>
            <person name="Cheung F."/>
            <person name="Xiao Y."/>
            <person name="Chan A."/>
            <person name="Moskal W.A."/>
            <person name="Town C.D."/>
        </authorList>
    </citation>
    <scope>NUCLEOTIDE SEQUENCE</scope>
</reference>
<dbReference type="AlphaFoldDB" id="I3SLS7"/>
<protein>
    <submittedName>
        <fullName evidence="1">Uncharacterized protein</fullName>
    </submittedName>
</protein>